<keyword evidence="4" id="KW-0813">Transport</keyword>
<organism evidence="9 10">
    <name type="scientific">Succinivibrio dextrinosolvens DSM 3072</name>
    <dbReference type="NCBI Taxonomy" id="1123324"/>
    <lineage>
        <taxon>Bacteria</taxon>
        <taxon>Pseudomonadati</taxon>
        <taxon>Pseudomonadota</taxon>
        <taxon>Gammaproteobacteria</taxon>
        <taxon>Aeromonadales</taxon>
        <taxon>Succinivibrionaceae</taxon>
        <taxon>Succinivibrio</taxon>
    </lineage>
</organism>
<dbReference type="InterPro" id="IPR023380">
    <property type="entry name" value="DsbB-like_sf"/>
</dbReference>
<dbReference type="EMBL" id="FUXX01000003">
    <property type="protein sequence ID" value="SKA58149.1"/>
    <property type="molecule type" value="Genomic_DNA"/>
</dbReference>
<dbReference type="Pfam" id="PF02600">
    <property type="entry name" value="DsbB"/>
    <property type="match status" value="1"/>
</dbReference>
<sequence>MFQIIKLICASRFFWFLLLVAGIAFEGCGLYFQYNLHLGPCVNCVYERAYILGFVVAGFVGAIASNFLVVRFLCSLGFLASSIGGLLVTFEHYQAYNSTSIFGSTCKLKTEFPDFLPLDEIAPFMFKAVGICSDKLDWEFLGQSMPFWILIIFGASTLVALLLFLSIFVKKKYKSHSDFYK</sequence>
<evidence type="ECO:0000256" key="7">
    <source>
        <dbReference type="ARBA" id="ARBA00023284"/>
    </source>
</evidence>
<feature type="transmembrane region" description="Helical" evidence="8">
    <location>
        <begin position="12"/>
        <end position="34"/>
    </location>
</feature>
<accession>A0A1T4UZJ4</accession>
<evidence type="ECO:0000256" key="8">
    <source>
        <dbReference type="SAM" id="Phobius"/>
    </source>
</evidence>
<keyword evidence="7" id="KW-0676">Redox-active center</keyword>
<evidence type="ECO:0000313" key="10">
    <source>
        <dbReference type="Proteomes" id="UP000242432"/>
    </source>
</evidence>
<gene>
    <name evidence="9" type="ORF">SAMN02745213_00358</name>
</gene>
<evidence type="ECO:0000256" key="3">
    <source>
        <dbReference type="ARBA" id="ARBA00022692"/>
    </source>
</evidence>
<comment type="subcellular location">
    <subcellularLocation>
        <location evidence="1">Cell membrane</location>
        <topology evidence="1">Multi-pass membrane protein</topology>
    </subcellularLocation>
</comment>
<dbReference type="Proteomes" id="UP000242432">
    <property type="component" value="Unassembled WGS sequence"/>
</dbReference>
<dbReference type="AlphaFoldDB" id="A0A1T4UZJ4"/>
<dbReference type="InterPro" id="IPR050183">
    <property type="entry name" value="DsbB"/>
</dbReference>
<evidence type="ECO:0000256" key="4">
    <source>
        <dbReference type="ARBA" id="ARBA00022982"/>
    </source>
</evidence>
<dbReference type="GO" id="GO:0006457">
    <property type="term" value="P:protein folding"/>
    <property type="evidence" value="ECO:0007669"/>
    <property type="project" value="InterPro"/>
</dbReference>
<dbReference type="InterPro" id="IPR003752">
    <property type="entry name" value="DiS_bond_form_DsbB/BdbC"/>
</dbReference>
<dbReference type="GO" id="GO:0015035">
    <property type="term" value="F:protein-disulfide reductase activity"/>
    <property type="evidence" value="ECO:0007669"/>
    <property type="project" value="InterPro"/>
</dbReference>
<keyword evidence="2" id="KW-1003">Cell membrane</keyword>
<keyword evidence="10" id="KW-1185">Reference proteome</keyword>
<name>A0A1T4UZJ4_9GAMM</name>
<evidence type="ECO:0000256" key="2">
    <source>
        <dbReference type="ARBA" id="ARBA00022475"/>
    </source>
</evidence>
<keyword evidence="5 8" id="KW-1133">Transmembrane helix</keyword>
<reference evidence="10" key="1">
    <citation type="submission" date="2017-02" db="EMBL/GenBank/DDBJ databases">
        <authorList>
            <person name="Varghese N."/>
            <person name="Submissions S."/>
        </authorList>
    </citation>
    <scope>NUCLEOTIDE SEQUENCE [LARGE SCALE GENOMIC DNA]</scope>
    <source>
        <strain evidence="10">DSM 3072</strain>
    </source>
</reference>
<dbReference type="SUPFAM" id="SSF158442">
    <property type="entry name" value="DsbB-like"/>
    <property type="match status" value="1"/>
</dbReference>
<dbReference type="GO" id="GO:0005886">
    <property type="term" value="C:plasma membrane"/>
    <property type="evidence" value="ECO:0007669"/>
    <property type="project" value="UniProtKB-SubCell"/>
</dbReference>
<evidence type="ECO:0000313" key="9">
    <source>
        <dbReference type="EMBL" id="SKA58149.1"/>
    </source>
</evidence>
<dbReference type="PANTHER" id="PTHR36570">
    <property type="entry name" value="DISULFIDE BOND FORMATION PROTEIN B"/>
    <property type="match status" value="1"/>
</dbReference>
<evidence type="ECO:0000256" key="6">
    <source>
        <dbReference type="ARBA" id="ARBA00023136"/>
    </source>
</evidence>
<dbReference type="RefSeq" id="WP_078927969.1">
    <property type="nucleotide sequence ID" value="NZ_FUXX01000003.1"/>
</dbReference>
<dbReference type="PANTHER" id="PTHR36570:SF2">
    <property type="entry name" value="DISULFIDE BOND FORMATION PROTEIN B"/>
    <property type="match status" value="1"/>
</dbReference>
<feature type="transmembrane region" description="Helical" evidence="8">
    <location>
        <begin position="147"/>
        <end position="169"/>
    </location>
</feature>
<evidence type="ECO:0000256" key="5">
    <source>
        <dbReference type="ARBA" id="ARBA00022989"/>
    </source>
</evidence>
<protein>
    <submittedName>
        <fullName evidence="9">Disulfide bond formation protein DsbB</fullName>
    </submittedName>
</protein>
<keyword evidence="3 8" id="KW-0812">Transmembrane</keyword>
<feature type="transmembrane region" description="Helical" evidence="8">
    <location>
        <begin position="76"/>
        <end position="95"/>
    </location>
</feature>
<evidence type="ECO:0000256" key="1">
    <source>
        <dbReference type="ARBA" id="ARBA00004651"/>
    </source>
</evidence>
<proteinExistence type="predicted"/>
<keyword evidence="6 8" id="KW-0472">Membrane</keyword>
<feature type="transmembrane region" description="Helical" evidence="8">
    <location>
        <begin position="49"/>
        <end position="69"/>
    </location>
</feature>
<keyword evidence="4" id="KW-0249">Electron transport</keyword>
<dbReference type="STRING" id="83771.SAMN02910357_00195"/>
<dbReference type="Gene3D" id="1.20.1550.10">
    <property type="entry name" value="DsbB-like"/>
    <property type="match status" value="1"/>
</dbReference>